<dbReference type="AlphaFoldDB" id="A0A1D8GE29"/>
<organism evidence="2 3">
    <name type="scientific">Geosporobacter ferrireducens</name>
    <dbReference type="NCBI Taxonomy" id="1424294"/>
    <lineage>
        <taxon>Bacteria</taxon>
        <taxon>Bacillati</taxon>
        <taxon>Bacillota</taxon>
        <taxon>Clostridia</taxon>
        <taxon>Peptostreptococcales</taxon>
        <taxon>Thermotaleaceae</taxon>
        <taxon>Geosporobacter</taxon>
    </lineage>
</organism>
<evidence type="ECO:0000313" key="3">
    <source>
        <dbReference type="Proteomes" id="UP000095743"/>
    </source>
</evidence>
<gene>
    <name evidence="2" type="ORF">Gferi_05980</name>
</gene>
<dbReference type="KEGG" id="gfe:Gferi_05980"/>
<feature type="compositionally biased region" description="Basic residues" evidence="1">
    <location>
        <begin position="153"/>
        <end position="169"/>
    </location>
</feature>
<feature type="compositionally biased region" description="Basic and acidic residues" evidence="1">
    <location>
        <begin position="100"/>
        <end position="109"/>
    </location>
</feature>
<dbReference type="RefSeq" id="WP_069974714.1">
    <property type="nucleotide sequence ID" value="NZ_CP017269.1"/>
</dbReference>
<reference evidence="2 3" key="1">
    <citation type="submission" date="2016-09" db="EMBL/GenBank/DDBJ databases">
        <title>Genomic analysis reveals versatility of anaerobic energy metabolism of Geosporobacter ferrireducens IRF9 of phylum Firmicutes.</title>
        <authorList>
            <person name="Kim S.-J."/>
        </authorList>
    </citation>
    <scope>NUCLEOTIDE SEQUENCE [LARGE SCALE GENOMIC DNA]</scope>
    <source>
        <strain evidence="2 3">IRF9</strain>
    </source>
</reference>
<protein>
    <recommendedName>
        <fullName evidence="4">Zinc-ribbon domain-containing protein</fullName>
    </recommendedName>
</protein>
<feature type="region of interest" description="Disordered" evidence="1">
    <location>
        <begin position="148"/>
        <end position="169"/>
    </location>
</feature>
<evidence type="ECO:0008006" key="4">
    <source>
        <dbReference type="Google" id="ProtNLM"/>
    </source>
</evidence>
<evidence type="ECO:0000256" key="1">
    <source>
        <dbReference type="SAM" id="MobiDB-lite"/>
    </source>
</evidence>
<dbReference type="OrthoDB" id="1777375at2"/>
<proteinExistence type="predicted"/>
<dbReference type="Proteomes" id="UP000095743">
    <property type="component" value="Chromosome"/>
</dbReference>
<feature type="region of interest" description="Disordered" evidence="1">
    <location>
        <begin position="64"/>
        <end position="109"/>
    </location>
</feature>
<sequence>MSVQNKVDNSNVQCLNCGQLLEHNHKFCPICGQGVKILVTDKDSFIHLSDRKVNIISKKSENKEELKKAEISESTDDFSEQDQGALYEAPSDIQENNEMNDLKDTDLKQSGDGIARETYDNIFNICSSEDIDENQEIVRENTILKAEELQKSYRGKTSNKKNRRKEPLK</sequence>
<dbReference type="EMBL" id="CP017269">
    <property type="protein sequence ID" value="AOT69148.1"/>
    <property type="molecule type" value="Genomic_DNA"/>
</dbReference>
<evidence type="ECO:0000313" key="2">
    <source>
        <dbReference type="EMBL" id="AOT69148.1"/>
    </source>
</evidence>
<name>A0A1D8GE29_9FIRM</name>
<accession>A0A1D8GE29</accession>
<keyword evidence="3" id="KW-1185">Reference proteome</keyword>